<proteinExistence type="predicted"/>
<sequence>MTHSRQDWLQFKYFKEGQTMWSDSYFNAVPAETTKLDMSSASFKDLLYDLKDILDLEDLGKTPITKATVTENWALTNCLELLQTAVTQSTEAKEAKEELKELNYGTVRGYCLRLAAKLERRALDMLFVLRGDDPTIEWTKKGKKQTGKFRSLGGQVHPYKNELLKKLGLDKKIQRLHLRTSLSYSGTMQRLT</sequence>
<organism evidence="1 2">
    <name type="scientific">Nitzschia inconspicua</name>
    <dbReference type="NCBI Taxonomy" id="303405"/>
    <lineage>
        <taxon>Eukaryota</taxon>
        <taxon>Sar</taxon>
        <taxon>Stramenopiles</taxon>
        <taxon>Ochrophyta</taxon>
        <taxon>Bacillariophyta</taxon>
        <taxon>Bacillariophyceae</taxon>
        <taxon>Bacillariophycidae</taxon>
        <taxon>Bacillariales</taxon>
        <taxon>Bacillariaceae</taxon>
        <taxon>Nitzschia</taxon>
    </lineage>
</organism>
<evidence type="ECO:0000313" key="1">
    <source>
        <dbReference type="EMBL" id="KAG7362659.1"/>
    </source>
</evidence>
<dbReference type="EMBL" id="JAGRRH010000010">
    <property type="protein sequence ID" value="KAG7362659.1"/>
    <property type="molecule type" value="Genomic_DNA"/>
</dbReference>
<protein>
    <submittedName>
        <fullName evidence="1">Uncharacterized protein</fullName>
    </submittedName>
</protein>
<evidence type="ECO:0000313" key="2">
    <source>
        <dbReference type="Proteomes" id="UP000693970"/>
    </source>
</evidence>
<name>A0A9K3LHS6_9STRA</name>
<accession>A0A9K3LHS6</accession>
<keyword evidence="2" id="KW-1185">Reference proteome</keyword>
<reference evidence="1" key="1">
    <citation type="journal article" date="2021" name="Sci. Rep.">
        <title>Diploid genomic architecture of Nitzschia inconspicua, an elite biomass production diatom.</title>
        <authorList>
            <person name="Oliver A."/>
            <person name="Podell S."/>
            <person name="Pinowska A."/>
            <person name="Traller J.C."/>
            <person name="Smith S.R."/>
            <person name="McClure R."/>
            <person name="Beliaev A."/>
            <person name="Bohutskyi P."/>
            <person name="Hill E.A."/>
            <person name="Rabines A."/>
            <person name="Zheng H."/>
            <person name="Allen L.Z."/>
            <person name="Kuo A."/>
            <person name="Grigoriev I.V."/>
            <person name="Allen A.E."/>
            <person name="Hazlebeck D."/>
            <person name="Allen E.E."/>
        </authorList>
    </citation>
    <scope>NUCLEOTIDE SEQUENCE</scope>
    <source>
        <strain evidence="1">Hildebrandi</strain>
    </source>
</reference>
<comment type="caution">
    <text evidence="1">The sequence shown here is derived from an EMBL/GenBank/DDBJ whole genome shotgun (WGS) entry which is preliminary data.</text>
</comment>
<gene>
    <name evidence="1" type="ORF">IV203_026019</name>
</gene>
<reference evidence="1" key="2">
    <citation type="submission" date="2021-04" db="EMBL/GenBank/DDBJ databases">
        <authorList>
            <person name="Podell S."/>
        </authorList>
    </citation>
    <scope>NUCLEOTIDE SEQUENCE</scope>
    <source>
        <strain evidence="1">Hildebrandi</strain>
    </source>
</reference>
<dbReference type="Proteomes" id="UP000693970">
    <property type="component" value="Unassembled WGS sequence"/>
</dbReference>
<dbReference type="AlphaFoldDB" id="A0A9K3LHS6"/>